<dbReference type="KEGG" id="cohn:KCTCHS21_50330"/>
<reference evidence="9 10" key="1">
    <citation type="submission" date="2019-01" db="EMBL/GenBank/DDBJ databases">
        <title>Complete genome sequence of Cohnella hallensis HS21 isolated from Korean fir (Abies koreana) rhizospheric soil.</title>
        <authorList>
            <person name="Jiang L."/>
            <person name="Kang S.W."/>
            <person name="Kim S."/>
            <person name="Jung J."/>
            <person name="Kim C.Y."/>
            <person name="Kim D.H."/>
            <person name="Kim S.W."/>
            <person name="Lee J."/>
        </authorList>
    </citation>
    <scope>NUCLEOTIDE SEQUENCE [LARGE SCALE GENOMIC DNA]</scope>
    <source>
        <strain evidence="9 10">HS21</strain>
    </source>
</reference>
<evidence type="ECO:0000256" key="3">
    <source>
        <dbReference type="ARBA" id="ARBA00022475"/>
    </source>
</evidence>
<dbReference type="GO" id="GO:0055085">
    <property type="term" value="P:transmembrane transport"/>
    <property type="evidence" value="ECO:0007669"/>
    <property type="project" value="InterPro"/>
</dbReference>
<keyword evidence="5 7" id="KW-1133">Transmembrane helix</keyword>
<feature type="domain" description="ABC transmembrane type-1" evidence="8">
    <location>
        <begin position="86"/>
        <end position="278"/>
    </location>
</feature>
<keyword evidence="6 7" id="KW-0472">Membrane</keyword>
<feature type="transmembrane region" description="Helical" evidence="7">
    <location>
        <begin position="21"/>
        <end position="41"/>
    </location>
</feature>
<dbReference type="RefSeq" id="WP_232057955.1">
    <property type="nucleotide sequence ID" value="NZ_AP019400.1"/>
</dbReference>
<dbReference type="Proteomes" id="UP000289856">
    <property type="component" value="Chromosome"/>
</dbReference>
<keyword evidence="3" id="KW-1003">Cell membrane</keyword>
<accession>A0A3T1DC66</accession>
<dbReference type="PROSITE" id="PS50928">
    <property type="entry name" value="ABC_TM1"/>
    <property type="match status" value="1"/>
</dbReference>
<evidence type="ECO:0000256" key="1">
    <source>
        <dbReference type="ARBA" id="ARBA00004651"/>
    </source>
</evidence>
<proteinExistence type="predicted"/>
<gene>
    <name evidence="9" type="ORF">KCTCHS21_50330</name>
</gene>
<keyword evidence="4 7" id="KW-0812">Transmembrane</keyword>
<evidence type="ECO:0000313" key="9">
    <source>
        <dbReference type="EMBL" id="BBI35634.1"/>
    </source>
</evidence>
<feature type="transmembrane region" description="Helical" evidence="7">
    <location>
        <begin position="85"/>
        <end position="109"/>
    </location>
</feature>
<name>A0A3T1DC66_9BACL</name>
<keyword evidence="2" id="KW-0813">Transport</keyword>
<feature type="transmembrane region" description="Helical" evidence="7">
    <location>
        <begin position="121"/>
        <end position="142"/>
    </location>
</feature>
<comment type="subcellular location">
    <subcellularLocation>
        <location evidence="1">Cell membrane</location>
        <topology evidence="1">Multi-pass membrane protein</topology>
    </subcellularLocation>
</comment>
<evidence type="ECO:0000256" key="5">
    <source>
        <dbReference type="ARBA" id="ARBA00022989"/>
    </source>
</evidence>
<evidence type="ECO:0000256" key="2">
    <source>
        <dbReference type="ARBA" id="ARBA00022448"/>
    </source>
</evidence>
<sequence length="292" mass="32634">MPWLSQNMISRLKRISISQSLLVICFTGLAIFMLLPIIFLFNNAFKPLNELFLFPPTIFVKEPTASNFEKLFLHANAAVIPFTRYLFNSIVIVGLSLIFVIIVSTLAGYVISKHRFPFKTFVMAMIMISLMFAPETVAIPRYLIVSNLGIMNTYFAHILPFIASPVAVFLMKQFIDQIPDSLLEAAKLDGAGDFYIFIRIIIPLTAPAVATVSIITFQVVYLDMEGSTLYTTNETMKTLAFYVSSLTANLQNSVAGQSLAAAAALLMFIPNLIMFLLFQRKMIQTMLHSGVK</sequence>
<dbReference type="SUPFAM" id="SSF161098">
    <property type="entry name" value="MetI-like"/>
    <property type="match status" value="1"/>
</dbReference>
<protein>
    <submittedName>
        <fullName evidence="9">ABC transporter permease</fullName>
    </submittedName>
</protein>
<evidence type="ECO:0000256" key="4">
    <source>
        <dbReference type="ARBA" id="ARBA00022692"/>
    </source>
</evidence>
<feature type="transmembrane region" description="Helical" evidence="7">
    <location>
        <begin position="259"/>
        <end position="278"/>
    </location>
</feature>
<feature type="transmembrane region" description="Helical" evidence="7">
    <location>
        <begin position="154"/>
        <end position="175"/>
    </location>
</feature>
<feature type="transmembrane region" description="Helical" evidence="7">
    <location>
        <begin position="196"/>
        <end position="221"/>
    </location>
</feature>
<evidence type="ECO:0000256" key="6">
    <source>
        <dbReference type="ARBA" id="ARBA00023136"/>
    </source>
</evidence>
<dbReference type="AlphaFoldDB" id="A0A3T1DC66"/>
<dbReference type="CDD" id="cd06261">
    <property type="entry name" value="TM_PBP2"/>
    <property type="match status" value="1"/>
</dbReference>
<evidence type="ECO:0000256" key="7">
    <source>
        <dbReference type="SAM" id="Phobius"/>
    </source>
</evidence>
<dbReference type="PANTHER" id="PTHR43744">
    <property type="entry name" value="ABC TRANSPORTER PERMEASE PROTEIN MG189-RELATED-RELATED"/>
    <property type="match status" value="1"/>
</dbReference>
<dbReference type="InterPro" id="IPR035906">
    <property type="entry name" value="MetI-like_sf"/>
</dbReference>
<dbReference type="InterPro" id="IPR000515">
    <property type="entry name" value="MetI-like"/>
</dbReference>
<dbReference type="EMBL" id="AP019400">
    <property type="protein sequence ID" value="BBI35634.1"/>
    <property type="molecule type" value="Genomic_DNA"/>
</dbReference>
<dbReference type="Gene3D" id="1.10.3720.10">
    <property type="entry name" value="MetI-like"/>
    <property type="match status" value="1"/>
</dbReference>
<dbReference type="PANTHER" id="PTHR43744:SF1">
    <property type="entry name" value="BINDING-PROTEIN-DEPENDENT TRANSPORT SYSTEMS INNER MEMBRANE COMPONENT"/>
    <property type="match status" value="1"/>
</dbReference>
<evidence type="ECO:0000259" key="8">
    <source>
        <dbReference type="PROSITE" id="PS50928"/>
    </source>
</evidence>
<dbReference type="GO" id="GO:0005886">
    <property type="term" value="C:plasma membrane"/>
    <property type="evidence" value="ECO:0007669"/>
    <property type="project" value="UniProtKB-SubCell"/>
</dbReference>
<keyword evidence="10" id="KW-1185">Reference proteome</keyword>
<organism evidence="9 10">
    <name type="scientific">Cohnella abietis</name>
    <dbReference type="NCBI Taxonomy" id="2507935"/>
    <lineage>
        <taxon>Bacteria</taxon>
        <taxon>Bacillati</taxon>
        <taxon>Bacillota</taxon>
        <taxon>Bacilli</taxon>
        <taxon>Bacillales</taxon>
        <taxon>Paenibacillaceae</taxon>
        <taxon>Cohnella</taxon>
    </lineage>
</organism>
<evidence type="ECO:0000313" key="10">
    <source>
        <dbReference type="Proteomes" id="UP000289856"/>
    </source>
</evidence>